<organism evidence="2">
    <name type="scientific">Tanacetum cinerariifolium</name>
    <name type="common">Dalmatian daisy</name>
    <name type="synonym">Chrysanthemum cinerariifolium</name>
    <dbReference type="NCBI Taxonomy" id="118510"/>
    <lineage>
        <taxon>Eukaryota</taxon>
        <taxon>Viridiplantae</taxon>
        <taxon>Streptophyta</taxon>
        <taxon>Embryophyta</taxon>
        <taxon>Tracheophyta</taxon>
        <taxon>Spermatophyta</taxon>
        <taxon>Magnoliopsida</taxon>
        <taxon>eudicotyledons</taxon>
        <taxon>Gunneridae</taxon>
        <taxon>Pentapetalae</taxon>
        <taxon>asterids</taxon>
        <taxon>campanulids</taxon>
        <taxon>Asterales</taxon>
        <taxon>Asteraceae</taxon>
        <taxon>Asteroideae</taxon>
        <taxon>Anthemideae</taxon>
        <taxon>Anthemidinae</taxon>
        <taxon>Tanacetum</taxon>
    </lineage>
</organism>
<feature type="compositionally biased region" description="Basic and acidic residues" evidence="1">
    <location>
        <begin position="1"/>
        <end position="30"/>
    </location>
</feature>
<name>A0A6L2LHH3_TANCI</name>
<gene>
    <name evidence="2" type="ORF">Tci_033234</name>
</gene>
<dbReference type="EMBL" id="BKCJ010004475">
    <property type="protein sequence ID" value="GEU61256.1"/>
    <property type="molecule type" value="Genomic_DNA"/>
</dbReference>
<reference evidence="2" key="1">
    <citation type="journal article" date="2019" name="Sci. Rep.">
        <title>Draft genome of Tanacetum cinerariifolium, the natural source of mosquito coil.</title>
        <authorList>
            <person name="Yamashiro T."/>
            <person name="Shiraishi A."/>
            <person name="Satake H."/>
            <person name="Nakayama K."/>
        </authorList>
    </citation>
    <scope>NUCLEOTIDE SEQUENCE</scope>
</reference>
<evidence type="ECO:0000313" key="2">
    <source>
        <dbReference type="EMBL" id="GEU61256.1"/>
    </source>
</evidence>
<proteinExistence type="predicted"/>
<accession>A0A6L2LHH3</accession>
<evidence type="ECO:0000256" key="1">
    <source>
        <dbReference type="SAM" id="MobiDB-lite"/>
    </source>
</evidence>
<sequence>MLDPGSHKDKPKHVDDDDDKYDEKVDKEEGCEMGSLETRTEETRTPLPVTPRSPRTILSSNKNITQELTDIVPLPTITTSNTSHSKRQISSKYSHFPGALRRMCRCQGYTIQNMERKCVTTKQFWKTHKQVNQVLHQGVSQLAEKTIKDLIENNLKSCIAAIIFKDCDAFRLKVPDPVSQELNAQAPNIIEELFKNYVLQDRANDPALWEVLKRKYKNYSTSNTSCKDDDIYSHHDDHQKDDAPLEGEKIVKRHKASKSLKSAREETVIDEDEVILKDETPELITELQDVDKRVLTIFDYERMKDTLNDALSNQFKNAEEHVYHLEQTTNFMKNQIDWESRQEYIRRPIPRPLVQRNPNKPPTYLYNKDLFFLKHEILRKRRGRVIWERVHDFQLGIESYQIKVNLTAPILTFPRIKAHESYFTVDKPSTGLINLNYKDEKRIMYLTEIMKFCDATLEKVLKERNNQATKSPRANEKMGIFCESYDGEINLGHDKNLISNEFAVKVCLEHEVKNGDKVVKKELIVSLGGEIYFMKFIINPEEDDIEPGVVLERSFLRLTKGIADFRNGIITINPDLDPFNDDSDKINDSEDDWDVILEGIDFGEIPKIKELELPPYVCNMGKSSRNKKKPSKNYKMKYDDEGPSLIVNCALTRKEILREELEKDLWERITVGTHDDEVSSSRPKRTRQHETVEEAMLLCIKEMLEIKMYEIGGQQKIFTFEAWRRLFDINERIYTKLCHEFYSTYDFDEVCVDDDLRTKKVIKFRLGGGLCSDENFNARDYWLSISSEENLHLSRSLASTIRSPVLRVLQKMITYEMCQRTKGALDATTLRELIDSNGRWIAEDPAPRVPGVSMHRGPRPSMQDLYDRMGNMEIHQGTLERMAHIQLYHTDRYAGLFEHMVGHYGYTLQGAYAPPGYDEEQ</sequence>
<protein>
    <submittedName>
        <fullName evidence="2">Uncharacterized protein</fullName>
    </submittedName>
</protein>
<comment type="caution">
    <text evidence="2">The sequence shown here is derived from an EMBL/GenBank/DDBJ whole genome shotgun (WGS) entry which is preliminary data.</text>
</comment>
<feature type="region of interest" description="Disordered" evidence="1">
    <location>
        <begin position="1"/>
        <end position="57"/>
    </location>
</feature>
<dbReference type="AlphaFoldDB" id="A0A6L2LHH3"/>